<comment type="similarity">
    <text evidence="1">Belongs to the asparaginase 1 family.</text>
</comment>
<protein>
    <submittedName>
        <fullName evidence="7">L-asparaginase</fullName>
    </submittedName>
</protein>
<evidence type="ECO:0000259" key="5">
    <source>
        <dbReference type="Pfam" id="PF00710"/>
    </source>
</evidence>
<dbReference type="PROSITE" id="PS51732">
    <property type="entry name" value="ASN_GLN_ASE_3"/>
    <property type="match status" value="1"/>
</dbReference>
<accession>A0A2G4YQ80</accession>
<evidence type="ECO:0000256" key="4">
    <source>
        <dbReference type="PIRSR" id="PIRSR001220-2"/>
    </source>
</evidence>
<evidence type="ECO:0000313" key="7">
    <source>
        <dbReference type="EMBL" id="PHZ84482.1"/>
    </source>
</evidence>
<dbReference type="PIRSF" id="PIRSF001220">
    <property type="entry name" value="L-ASNase_gatD"/>
    <property type="match status" value="1"/>
</dbReference>
<name>A0A2G4YQ80_9PROT</name>
<dbReference type="PRINTS" id="PR00139">
    <property type="entry name" value="ASNGLNASE"/>
</dbReference>
<gene>
    <name evidence="7" type="ORF">CRD36_11790</name>
</gene>
<evidence type="ECO:0000256" key="1">
    <source>
        <dbReference type="ARBA" id="ARBA00010518"/>
    </source>
</evidence>
<dbReference type="EMBL" id="PDEM01000024">
    <property type="protein sequence ID" value="PHZ84482.1"/>
    <property type="molecule type" value="Genomic_DNA"/>
</dbReference>
<dbReference type="InterPro" id="IPR004550">
    <property type="entry name" value="AsnASE_II"/>
</dbReference>
<dbReference type="Pfam" id="PF17763">
    <property type="entry name" value="Asparaginase_C"/>
    <property type="match status" value="1"/>
</dbReference>
<comment type="caution">
    <text evidence="7">The sequence shown here is derived from an EMBL/GenBank/DDBJ whole genome shotgun (WGS) entry which is preliminary data.</text>
</comment>
<dbReference type="Gene3D" id="3.40.50.1170">
    <property type="entry name" value="L-asparaginase, N-terminal domain"/>
    <property type="match status" value="1"/>
</dbReference>
<dbReference type="InterPro" id="IPR036152">
    <property type="entry name" value="Asp/glu_Ase-like_sf"/>
</dbReference>
<feature type="binding site" evidence="4">
    <location>
        <begin position="99"/>
        <end position="100"/>
    </location>
    <ligand>
        <name>substrate</name>
    </ligand>
</feature>
<dbReference type="Gene3D" id="3.40.50.40">
    <property type="match status" value="1"/>
</dbReference>
<evidence type="ECO:0000256" key="3">
    <source>
        <dbReference type="PIRSR" id="PIRSR001220-1"/>
    </source>
</evidence>
<dbReference type="CDD" id="cd08964">
    <property type="entry name" value="L-asparaginase_II"/>
    <property type="match status" value="1"/>
</dbReference>
<dbReference type="FunFam" id="3.40.50.1170:FF:000001">
    <property type="entry name" value="L-asparaginase 2"/>
    <property type="match status" value="1"/>
</dbReference>
<dbReference type="FunCoup" id="A0A2G4YQ80">
    <property type="interactions" value="121"/>
</dbReference>
<dbReference type="PIRSF" id="PIRSF500176">
    <property type="entry name" value="L_ASNase"/>
    <property type="match status" value="1"/>
</dbReference>
<feature type="domain" description="Asparaginase/glutaminase C-terminal" evidence="6">
    <location>
        <begin position="219"/>
        <end position="334"/>
    </location>
</feature>
<dbReference type="InterPro" id="IPR037152">
    <property type="entry name" value="L-asparaginase_N_sf"/>
</dbReference>
<feature type="domain" description="L-asparaginase N-terminal" evidence="5">
    <location>
        <begin position="5"/>
        <end position="201"/>
    </location>
</feature>
<dbReference type="Proteomes" id="UP000229730">
    <property type="component" value="Unassembled WGS sequence"/>
</dbReference>
<dbReference type="SMART" id="SM00870">
    <property type="entry name" value="Asparaginase"/>
    <property type="match status" value="1"/>
</dbReference>
<evidence type="ECO:0000256" key="2">
    <source>
        <dbReference type="ARBA" id="ARBA00022801"/>
    </source>
</evidence>
<dbReference type="SFLD" id="SFLDS00057">
    <property type="entry name" value="Glutaminase/Asparaginase"/>
    <property type="match status" value="1"/>
</dbReference>
<keyword evidence="2" id="KW-0378">Hydrolase</keyword>
<dbReference type="GO" id="GO:0006528">
    <property type="term" value="P:asparagine metabolic process"/>
    <property type="evidence" value="ECO:0007669"/>
    <property type="project" value="InterPro"/>
</dbReference>
<dbReference type="OrthoDB" id="9788068at2"/>
<dbReference type="PANTHER" id="PTHR11707:SF28">
    <property type="entry name" value="60 KDA LYSOPHOSPHOLIPASE"/>
    <property type="match status" value="1"/>
</dbReference>
<dbReference type="RefSeq" id="WP_099473471.1">
    <property type="nucleotide sequence ID" value="NZ_CP041025.1"/>
</dbReference>
<dbReference type="AlphaFoldDB" id="A0A2G4YQ80"/>
<dbReference type="GO" id="GO:0004067">
    <property type="term" value="F:asparaginase activity"/>
    <property type="evidence" value="ECO:0007669"/>
    <property type="project" value="UniProtKB-UniRule"/>
</dbReference>
<sequence length="339" mass="34617">MARSKVRLFLLGGTITMADSAAPDTAHSSATGGVVPTVDAAALCRAVPGLADVAEVEARTDLMIASGNLTYAHALALATEINAAATAGNVDGFVVVQGTDTLEEMAFLLDCLLDIAPPVVVTGALRSAAALSADGPANILAAVTAAATGDLGRAGVMVVMNDDIHSACFVTKSHTGSPAAFTSPTMGPIGRVTEGRATLYAVPRRGAMVNIPSQKRLPRVVLLSASYGDDGFLLNLLAGAGCDGLVIEAFGAGHVPEAYLASLEKLVKTGPVILASRTGSGPVFRETYGYPGAEIDLISRGLIPAGILDGRKAKILLTLLMMNKVAADGIRAAFESWTF</sequence>
<keyword evidence="8" id="KW-1185">Reference proteome</keyword>
<organism evidence="7 8">
    <name type="scientific">Paremcibacter congregatus</name>
    <dbReference type="NCBI Taxonomy" id="2043170"/>
    <lineage>
        <taxon>Bacteria</taxon>
        <taxon>Pseudomonadati</taxon>
        <taxon>Pseudomonadota</taxon>
        <taxon>Alphaproteobacteria</taxon>
        <taxon>Emcibacterales</taxon>
        <taxon>Emcibacteraceae</taxon>
        <taxon>Paremcibacter</taxon>
    </lineage>
</organism>
<feature type="binding site" evidence="4">
    <location>
        <position position="66"/>
    </location>
    <ligand>
        <name>substrate</name>
    </ligand>
</feature>
<evidence type="ECO:0000259" key="6">
    <source>
        <dbReference type="Pfam" id="PF17763"/>
    </source>
</evidence>
<dbReference type="InParanoid" id="A0A2G4YQ80"/>
<proteinExistence type="inferred from homology"/>
<evidence type="ECO:0000313" key="8">
    <source>
        <dbReference type="Proteomes" id="UP000229730"/>
    </source>
</evidence>
<feature type="active site" description="O-isoaspartyl threonine intermediate" evidence="3">
    <location>
        <position position="14"/>
    </location>
</feature>
<dbReference type="InterPro" id="IPR040919">
    <property type="entry name" value="Asparaginase_C"/>
</dbReference>
<dbReference type="InterPro" id="IPR027473">
    <property type="entry name" value="L-asparaginase_C"/>
</dbReference>
<dbReference type="SUPFAM" id="SSF53774">
    <property type="entry name" value="Glutaminase/Asparaginase"/>
    <property type="match status" value="1"/>
</dbReference>
<dbReference type="InterPro" id="IPR006034">
    <property type="entry name" value="Asparaginase/glutaminase-like"/>
</dbReference>
<reference evidence="7 8" key="1">
    <citation type="submission" date="2017-10" db="EMBL/GenBank/DDBJ databases">
        <title>Frigbacter circumglobatus gen. nov. sp. nov., isolated from sediment cultured in situ.</title>
        <authorList>
            <person name="Zhao Z."/>
        </authorList>
    </citation>
    <scope>NUCLEOTIDE SEQUENCE [LARGE SCALE GENOMIC DNA]</scope>
    <source>
        <strain evidence="7 8">ZYL</strain>
    </source>
</reference>
<dbReference type="InterPro" id="IPR027474">
    <property type="entry name" value="L-asparaginase_N"/>
</dbReference>
<dbReference type="Pfam" id="PF00710">
    <property type="entry name" value="Asparaginase"/>
    <property type="match status" value="1"/>
</dbReference>
<dbReference type="PANTHER" id="PTHR11707">
    <property type="entry name" value="L-ASPARAGINASE"/>
    <property type="match status" value="1"/>
</dbReference>